<comment type="caution">
    <text evidence="2">The sequence shown here is derived from an EMBL/GenBank/DDBJ whole genome shotgun (WGS) entry which is preliminary data.</text>
</comment>
<accession>X0QAQ2</accession>
<feature type="domain" description="DUF8020" evidence="1">
    <location>
        <begin position="2"/>
        <end position="31"/>
    </location>
</feature>
<dbReference type="Proteomes" id="UP000019491">
    <property type="component" value="Unassembled WGS sequence"/>
</dbReference>
<dbReference type="EMBL" id="BAWF01000057">
    <property type="protein sequence ID" value="GAF48677.1"/>
    <property type="molecule type" value="Genomic_DNA"/>
</dbReference>
<protein>
    <recommendedName>
        <fullName evidence="1">DUF8020 domain-containing protein</fullName>
    </recommendedName>
</protein>
<evidence type="ECO:0000259" key="1">
    <source>
        <dbReference type="Pfam" id="PF26059"/>
    </source>
</evidence>
<dbReference type="Pfam" id="PF26059">
    <property type="entry name" value="DUF8020"/>
    <property type="match status" value="1"/>
</dbReference>
<dbReference type="RefSeq" id="WP_255221689.1">
    <property type="nucleotide sequence ID" value="NZ_BAWF01000057.1"/>
</dbReference>
<organism evidence="2 3">
    <name type="scientific">Rhodococcus wratislaviensis NBRC 100605</name>
    <dbReference type="NCBI Taxonomy" id="1219028"/>
    <lineage>
        <taxon>Bacteria</taxon>
        <taxon>Bacillati</taxon>
        <taxon>Actinomycetota</taxon>
        <taxon>Actinomycetes</taxon>
        <taxon>Mycobacteriales</taxon>
        <taxon>Nocardiaceae</taxon>
        <taxon>Rhodococcus</taxon>
    </lineage>
</organism>
<gene>
    <name evidence="2" type="ORF">RW1_057_00470</name>
</gene>
<dbReference type="AlphaFoldDB" id="X0QAQ2"/>
<reference evidence="2 3" key="1">
    <citation type="submission" date="2014-02" db="EMBL/GenBank/DDBJ databases">
        <title>Whole genome shotgun sequence of Rhodococcus wratislaviensis NBRC 100605.</title>
        <authorList>
            <person name="Hosoyama A."/>
            <person name="Tsuchikane K."/>
            <person name="Yoshida I."/>
            <person name="Ohji S."/>
            <person name="Ichikawa N."/>
            <person name="Yamazoe A."/>
            <person name="Fujita N."/>
        </authorList>
    </citation>
    <scope>NUCLEOTIDE SEQUENCE [LARGE SCALE GENOMIC DNA]</scope>
    <source>
        <strain evidence="2 3">NBRC 100605</strain>
    </source>
</reference>
<proteinExistence type="predicted"/>
<evidence type="ECO:0000313" key="2">
    <source>
        <dbReference type="EMBL" id="GAF48677.1"/>
    </source>
</evidence>
<dbReference type="InterPro" id="IPR058333">
    <property type="entry name" value="DUF8020"/>
</dbReference>
<keyword evidence="3" id="KW-1185">Reference proteome</keyword>
<name>X0QAQ2_RHOWR</name>
<evidence type="ECO:0000313" key="3">
    <source>
        <dbReference type="Proteomes" id="UP000019491"/>
    </source>
</evidence>
<sequence length="67" mass="6674">MESVPPAIAVDGFAHPVAAQINGRTTTLTTDMSPAAATPVTLPLRQVDLSAATTGVKDNITLTAGAG</sequence>